<feature type="region of interest" description="Disordered" evidence="1">
    <location>
        <begin position="322"/>
        <end position="348"/>
    </location>
</feature>
<dbReference type="Proteomes" id="UP001199054">
    <property type="component" value="Unassembled WGS sequence"/>
</dbReference>
<keyword evidence="3" id="KW-1185">Reference proteome</keyword>
<proteinExistence type="predicted"/>
<accession>A0ABS8B134</accession>
<feature type="region of interest" description="Disordered" evidence="1">
    <location>
        <begin position="196"/>
        <end position="224"/>
    </location>
</feature>
<reference evidence="2 3" key="1">
    <citation type="submission" date="2021-10" db="EMBL/GenBank/DDBJ databases">
        <title>Streptomyces sp. strain SMC 277, a novel streptomycete isolated from soil.</title>
        <authorList>
            <person name="Chanama M."/>
        </authorList>
    </citation>
    <scope>NUCLEOTIDE SEQUENCE [LARGE SCALE GENOMIC DNA]</scope>
    <source>
        <strain evidence="2 3">SMC 277</strain>
    </source>
</reference>
<feature type="compositionally biased region" description="Low complexity" evidence="1">
    <location>
        <begin position="200"/>
        <end position="217"/>
    </location>
</feature>
<evidence type="ECO:0000313" key="2">
    <source>
        <dbReference type="EMBL" id="MCB5178320.1"/>
    </source>
</evidence>
<feature type="region of interest" description="Disordered" evidence="1">
    <location>
        <begin position="1"/>
        <end position="59"/>
    </location>
</feature>
<comment type="caution">
    <text evidence="2">The sequence shown here is derived from an EMBL/GenBank/DDBJ whole genome shotgun (WGS) entry which is preliminary data.</text>
</comment>
<dbReference type="RefSeq" id="WP_226724780.1">
    <property type="nucleotide sequence ID" value="NZ_JAJAUY010000006.1"/>
</dbReference>
<feature type="compositionally biased region" description="Low complexity" evidence="1">
    <location>
        <begin position="129"/>
        <end position="147"/>
    </location>
</feature>
<feature type="compositionally biased region" description="Gly residues" evidence="1">
    <location>
        <begin position="1"/>
        <end position="10"/>
    </location>
</feature>
<evidence type="ECO:0000313" key="3">
    <source>
        <dbReference type="Proteomes" id="UP001199054"/>
    </source>
</evidence>
<feature type="region of interest" description="Disordered" evidence="1">
    <location>
        <begin position="109"/>
        <end position="165"/>
    </location>
</feature>
<organism evidence="2 3">
    <name type="scientific">Streptomyces antimicrobicus</name>
    <dbReference type="NCBI Taxonomy" id="2883108"/>
    <lineage>
        <taxon>Bacteria</taxon>
        <taxon>Bacillati</taxon>
        <taxon>Actinomycetota</taxon>
        <taxon>Actinomycetes</taxon>
        <taxon>Kitasatosporales</taxon>
        <taxon>Streptomycetaceae</taxon>
        <taxon>Streptomyces</taxon>
    </lineage>
</organism>
<evidence type="ECO:0000256" key="1">
    <source>
        <dbReference type="SAM" id="MobiDB-lite"/>
    </source>
</evidence>
<name>A0ABS8B134_9ACTN</name>
<dbReference type="EMBL" id="JAJAUY010000006">
    <property type="protein sequence ID" value="MCB5178320.1"/>
    <property type="molecule type" value="Genomic_DNA"/>
</dbReference>
<gene>
    <name evidence="2" type="ORF">LG632_02820</name>
</gene>
<sequence length="374" mass="38507">MTQSGQGGEPWGPPPGHVLGPGYEGPGAPHGQGYPPLPDAVTQYIPPVPGANDGDAATQYIPPVAGANAGEAATQYIPPVPAASADDAATQYIPPVPGGAAADYDGLFRDSAGGHTQVLPPIAEPVAPGPYGRGRPQPGAGVRQPHQQPQPQPFTPYPEEDVSRRPSAPVIAAAVFGLAVIGLGVGTLLGDDAPARNDDPAAVAATPTPGPSSSAAGETPVDPARSQAVQLDKLLADSNDSRSSVLQAVEHIKSCKNLDDAASDLRDAARQREEMVTRLGELKIDKLKDSAQLSAALTKGWQSSAAADKHYAAWADELDGKKKDCKDGHAKPSGHAVDGNKASAEATRAKETAATLWNRIATQYGLTKRDKSQL</sequence>
<protein>
    <submittedName>
        <fullName evidence="2">Uncharacterized protein</fullName>
    </submittedName>
</protein>